<organism evidence="1 2">
    <name type="scientific">Anthostomella pinea</name>
    <dbReference type="NCBI Taxonomy" id="933095"/>
    <lineage>
        <taxon>Eukaryota</taxon>
        <taxon>Fungi</taxon>
        <taxon>Dikarya</taxon>
        <taxon>Ascomycota</taxon>
        <taxon>Pezizomycotina</taxon>
        <taxon>Sordariomycetes</taxon>
        <taxon>Xylariomycetidae</taxon>
        <taxon>Xylariales</taxon>
        <taxon>Xylariaceae</taxon>
        <taxon>Anthostomella</taxon>
    </lineage>
</organism>
<keyword evidence="2" id="KW-1185">Reference proteome</keyword>
<dbReference type="Proteomes" id="UP001295740">
    <property type="component" value="Unassembled WGS sequence"/>
</dbReference>
<accession>A0AAI8VE42</accession>
<dbReference type="PANTHER" id="PTHR37535">
    <property type="entry name" value="FLUG DOMAIN PROTEIN"/>
    <property type="match status" value="1"/>
</dbReference>
<name>A0AAI8VE42_9PEZI</name>
<gene>
    <name evidence="1" type="ORF">KHLLAP_LOCUS3681</name>
</gene>
<comment type="caution">
    <text evidence="1">The sequence shown here is derived from an EMBL/GenBank/DDBJ whole genome shotgun (WGS) entry which is preliminary data.</text>
</comment>
<reference evidence="1" key="1">
    <citation type="submission" date="2023-10" db="EMBL/GenBank/DDBJ databases">
        <authorList>
            <person name="Hackl T."/>
        </authorList>
    </citation>
    <scope>NUCLEOTIDE SEQUENCE</scope>
</reference>
<dbReference type="AlphaFoldDB" id="A0AAI8VE42"/>
<dbReference type="EMBL" id="CAUWAG010000004">
    <property type="protein sequence ID" value="CAJ2503213.1"/>
    <property type="molecule type" value="Genomic_DNA"/>
</dbReference>
<dbReference type="PANTHER" id="PTHR37535:SF3">
    <property type="entry name" value="FLUG DOMAIN-CONTAINING PROTEIN"/>
    <property type="match status" value="1"/>
</dbReference>
<sequence length="270" mass="31076">MAEAGILQDRRHADPTNENKWTLRQYRYGRGHGPIYKISKWIEEELPDLVDLNCKQSFEKKEMTPEDIMVLLGTFWTQARHIPCLPQTRVTFHCAILIAGIDGFRPGEVMNLKYRQVAFELVRDPRDPLKQRFSFCVTTIPYKPICLVSLLLAQAIANQAFKADFKSLADILERPNLGQIDSLPLSWPCDPDAPLYLTEADIEAFESRQDLTDLCAAYRDAVARTPSDDKDAKCIAGKITWIRKTLAKEQLRKMRNDYFERTDRVRALAK</sequence>
<evidence type="ECO:0000313" key="1">
    <source>
        <dbReference type="EMBL" id="CAJ2503213.1"/>
    </source>
</evidence>
<evidence type="ECO:0000313" key="2">
    <source>
        <dbReference type="Proteomes" id="UP001295740"/>
    </source>
</evidence>
<proteinExistence type="predicted"/>
<protein>
    <submittedName>
        <fullName evidence="1">Uu.00g106070.m01.CDS01</fullName>
    </submittedName>
</protein>